<dbReference type="EMBL" id="CAQI01000045">
    <property type="protein sequence ID" value="CCQ46722.1"/>
    <property type="molecule type" value="Genomic_DNA"/>
</dbReference>
<dbReference type="STRING" id="861266.ARTSIC4J27_2694"/>
<sequence>MSETFRKFLRTLPDFPAELPGFDPDKAPQEPHRTVQTMAG</sequence>
<reference evidence="3" key="1">
    <citation type="journal article" date="2014" name="Genome Announc.">
        <title>Genome Sequence of Arthrobacter siccitolerans 4J27, a Xeroprotectant-Producing Desiccation-Tolerant Microorganism.</title>
        <authorList>
            <person name="Manzanera M."/>
            <person name="Santa-Cruz-Calvo L."/>
            <person name="Vilchez J.I."/>
            <person name="Garcia-Fontana C."/>
            <person name="Silva-Castro G.A."/>
            <person name="Calvo C."/>
            <person name="Gonzalez-Lopez J."/>
        </authorList>
    </citation>
    <scope>NUCLEOTIDE SEQUENCE [LARGE SCALE GENOMIC DNA]</scope>
    <source>
        <strain evidence="3">4J27</strain>
    </source>
</reference>
<dbReference type="Proteomes" id="UP000035722">
    <property type="component" value="Unassembled WGS sequence"/>
</dbReference>
<dbReference type="AlphaFoldDB" id="A0A024H497"/>
<accession>A0A024H497</accession>
<comment type="caution">
    <text evidence="2">The sequence shown here is derived from an EMBL/GenBank/DDBJ whole genome shotgun (WGS) entry which is preliminary data.</text>
</comment>
<keyword evidence="2" id="KW-0560">Oxidoreductase</keyword>
<evidence type="ECO:0000313" key="3">
    <source>
        <dbReference type="Proteomes" id="UP000035722"/>
    </source>
</evidence>
<proteinExistence type="predicted"/>
<evidence type="ECO:0000313" key="2">
    <source>
        <dbReference type="EMBL" id="CCQ46722.1"/>
    </source>
</evidence>
<evidence type="ECO:0000256" key="1">
    <source>
        <dbReference type="SAM" id="MobiDB-lite"/>
    </source>
</evidence>
<dbReference type="EC" id="1.4.3.5" evidence="2"/>
<protein>
    <submittedName>
        <fullName evidence="2">Pyridoxal 5'-phosphate synthase domain protein</fullName>
        <ecNumber evidence="2">1.4.3.5</ecNumber>
    </submittedName>
</protein>
<organism evidence="2 3">
    <name type="scientific">Pseudarthrobacter siccitolerans</name>
    <dbReference type="NCBI Taxonomy" id="861266"/>
    <lineage>
        <taxon>Bacteria</taxon>
        <taxon>Bacillati</taxon>
        <taxon>Actinomycetota</taxon>
        <taxon>Actinomycetes</taxon>
        <taxon>Micrococcales</taxon>
        <taxon>Micrococcaceae</taxon>
        <taxon>Pseudarthrobacter</taxon>
    </lineage>
</organism>
<dbReference type="GO" id="GO:0004733">
    <property type="term" value="F:pyridoxamine phosphate oxidase activity"/>
    <property type="evidence" value="ECO:0007669"/>
    <property type="project" value="UniProtKB-EC"/>
</dbReference>
<name>A0A024H497_9MICC</name>
<feature type="compositionally biased region" description="Basic and acidic residues" evidence="1">
    <location>
        <begin position="23"/>
        <end position="33"/>
    </location>
</feature>
<gene>
    <name evidence="2" type="ORF">ARTSIC4J27_2694</name>
</gene>
<keyword evidence="3" id="KW-1185">Reference proteome</keyword>
<feature type="region of interest" description="Disordered" evidence="1">
    <location>
        <begin position="16"/>
        <end position="40"/>
    </location>
</feature>